<dbReference type="SUPFAM" id="SSF81606">
    <property type="entry name" value="PP2C-like"/>
    <property type="match status" value="1"/>
</dbReference>
<keyword evidence="6" id="KW-0547">Nucleotide-binding</keyword>
<evidence type="ECO:0000313" key="16">
    <source>
        <dbReference type="Proteomes" id="UP001183246"/>
    </source>
</evidence>
<dbReference type="Pfam" id="PF17203">
    <property type="entry name" value="sCache_3_2"/>
    <property type="match status" value="1"/>
</dbReference>
<name>A0ABU2MR30_9ACTN</name>
<comment type="subcellular location">
    <subcellularLocation>
        <location evidence="1">Cell membrane</location>
        <topology evidence="1">Multi-pass membrane protein</topology>
    </subcellularLocation>
</comment>
<evidence type="ECO:0000256" key="3">
    <source>
        <dbReference type="ARBA" id="ARBA00022553"/>
    </source>
</evidence>
<dbReference type="InterPro" id="IPR033463">
    <property type="entry name" value="sCache_3"/>
</dbReference>
<evidence type="ECO:0000256" key="13">
    <source>
        <dbReference type="SAM" id="Phobius"/>
    </source>
</evidence>
<proteinExistence type="predicted"/>
<dbReference type="Pfam" id="PF07228">
    <property type="entry name" value="SpoIIE"/>
    <property type="match status" value="1"/>
</dbReference>
<dbReference type="CDD" id="cd00130">
    <property type="entry name" value="PAS"/>
    <property type="match status" value="1"/>
</dbReference>
<dbReference type="SUPFAM" id="SSF55874">
    <property type="entry name" value="ATPase domain of HSP90 chaperone/DNA topoisomerase II/histidine kinase"/>
    <property type="match status" value="1"/>
</dbReference>
<dbReference type="InterPro" id="IPR029016">
    <property type="entry name" value="GAF-like_dom_sf"/>
</dbReference>
<protein>
    <submittedName>
        <fullName evidence="15">SpoIIE family protein phosphatase</fullName>
    </submittedName>
</protein>
<keyword evidence="3" id="KW-0597">Phosphoprotein</keyword>
<keyword evidence="7" id="KW-0418">Kinase</keyword>
<evidence type="ECO:0000256" key="8">
    <source>
        <dbReference type="ARBA" id="ARBA00022801"/>
    </source>
</evidence>
<dbReference type="Gene3D" id="3.30.565.10">
    <property type="entry name" value="Histidine kinase-like ATPase, C-terminal domain"/>
    <property type="match status" value="1"/>
</dbReference>
<evidence type="ECO:0000256" key="5">
    <source>
        <dbReference type="ARBA" id="ARBA00022692"/>
    </source>
</evidence>
<evidence type="ECO:0000259" key="14">
    <source>
        <dbReference type="PROSITE" id="PS50112"/>
    </source>
</evidence>
<dbReference type="InterPro" id="IPR036890">
    <property type="entry name" value="HATPase_C_sf"/>
</dbReference>
<reference evidence="16" key="1">
    <citation type="submission" date="2023-07" db="EMBL/GenBank/DDBJ databases">
        <title>30 novel species of actinomycetes from the DSMZ collection.</title>
        <authorList>
            <person name="Nouioui I."/>
        </authorList>
    </citation>
    <scope>NUCLEOTIDE SEQUENCE [LARGE SCALE GENOMIC DNA]</scope>
    <source>
        <strain evidence="16">DSM 44938</strain>
    </source>
</reference>
<keyword evidence="16" id="KW-1185">Reference proteome</keyword>
<dbReference type="PANTHER" id="PTHR43156:SF2">
    <property type="entry name" value="STAGE II SPORULATION PROTEIN E"/>
    <property type="match status" value="1"/>
</dbReference>
<keyword evidence="12 13" id="KW-0472">Membrane</keyword>
<evidence type="ECO:0000256" key="2">
    <source>
        <dbReference type="ARBA" id="ARBA00022475"/>
    </source>
</evidence>
<dbReference type="Pfam" id="PF01590">
    <property type="entry name" value="GAF"/>
    <property type="match status" value="1"/>
</dbReference>
<dbReference type="Pfam" id="PF13188">
    <property type="entry name" value="PAS_8"/>
    <property type="match status" value="1"/>
</dbReference>
<gene>
    <name evidence="15" type="ORF">RM590_12050</name>
</gene>
<dbReference type="InterPro" id="IPR003594">
    <property type="entry name" value="HATPase_dom"/>
</dbReference>
<dbReference type="Gene3D" id="3.30.450.20">
    <property type="entry name" value="PAS domain"/>
    <property type="match status" value="2"/>
</dbReference>
<dbReference type="InterPro" id="IPR035965">
    <property type="entry name" value="PAS-like_dom_sf"/>
</dbReference>
<dbReference type="SUPFAM" id="SSF55781">
    <property type="entry name" value="GAF domain-like"/>
    <property type="match status" value="1"/>
</dbReference>
<dbReference type="Gene3D" id="3.30.450.40">
    <property type="match status" value="1"/>
</dbReference>
<keyword evidence="11" id="KW-0902">Two-component regulatory system</keyword>
<evidence type="ECO:0000256" key="1">
    <source>
        <dbReference type="ARBA" id="ARBA00004651"/>
    </source>
</evidence>
<keyword evidence="4" id="KW-0808">Transferase</keyword>
<dbReference type="InterPro" id="IPR001932">
    <property type="entry name" value="PPM-type_phosphatase-like_dom"/>
</dbReference>
<dbReference type="SMART" id="SM00331">
    <property type="entry name" value="PP2C_SIG"/>
    <property type="match status" value="1"/>
</dbReference>
<dbReference type="SMART" id="SM00065">
    <property type="entry name" value="GAF"/>
    <property type="match status" value="1"/>
</dbReference>
<dbReference type="PANTHER" id="PTHR43156">
    <property type="entry name" value="STAGE II SPORULATION PROTEIN E-RELATED"/>
    <property type="match status" value="1"/>
</dbReference>
<evidence type="ECO:0000256" key="7">
    <source>
        <dbReference type="ARBA" id="ARBA00022777"/>
    </source>
</evidence>
<comment type="caution">
    <text evidence="15">The sequence shown here is derived from an EMBL/GenBank/DDBJ whole genome shotgun (WGS) entry which is preliminary data.</text>
</comment>
<dbReference type="SUPFAM" id="SSF55785">
    <property type="entry name" value="PYP-like sensor domain (PAS domain)"/>
    <property type="match status" value="1"/>
</dbReference>
<dbReference type="InterPro" id="IPR000014">
    <property type="entry name" value="PAS"/>
</dbReference>
<feature type="domain" description="PAS" evidence="14">
    <location>
        <begin position="223"/>
        <end position="263"/>
    </location>
</feature>
<evidence type="ECO:0000256" key="12">
    <source>
        <dbReference type="ARBA" id="ARBA00023136"/>
    </source>
</evidence>
<evidence type="ECO:0000256" key="10">
    <source>
        <dbReference type="ARBA" id="ARBA00022989"/>
    </source>
</evidence>
<keyword evidence="10 13" id="KW-1133">Transmembrane helix</keyword>
<accession>A0ABU2MR30</accession>
<evidence type="ECO:0000313" key="15">
    <source>
        <dbReference type="EMBL" id="MDT0343343.1"/>
    </source>
</evidence>
<dbReference type="RefSeq" id="WP_311704470.1">
    <property type="nucleotide sequence ID" value="NZ_JAVREL010000005.1"/>
</dbReference>
<dbReference type="SMART" id="SM00091">
    <property type="entry name" value="PAS"/>
    <property type="match status" value="1"/>
</dbReference>
<dbReference type="Gene3D" id="3.60.40.10">
    <property type="entry name" value="PPM-type phosphatase domain"/>
    <property type="match status" value="1"/>
</dbReference>
<keyword evidence="5 13" id="KW-0812">Transmembrane</keyword>
<dbReference type="EMBL" id="JAVREL010000005">
    <property type="protein sequence ID" value="MDT0343343.1"/>
    <property type="molecule type" value="Genomic_DNA"/>
</dbReference>
<keyword evidence="2" id="KW-1003">Cell membrane</keyword>
<evidence type="ECO:0000256" key="11">
    <source>
        <dbReference type="ARBA" id="ARBA00023012"/>
    </source>
</evidence>
<dbReference type="SUPFAM" id="SSF103190">
    <property type="entry name" value="Sensory domain-like"/>
    <property type="match status" value="1"/>
</dbReference>
<keyword evidence="8" id="KW-0378">Hydrolase</keyword>
<dbReference type="Pfam" id="PF13581">
    <property type="entry name" value="HATPase_c_2"/>
    <property type="match status" value="1"/>
</dbReference>
<feature type="transmembrane region" description="Helical" evidence="13">
    <location>
        <begin position="21"/>
        <end position="46"/>
    </location>
</feature>
<dbReference type="InterPro" id="IPR003018">
    <property type="entry name" value="GAF"/>
</dbReference>
<evidence type="ECO:0000256" key="9">
    <source>
        <dbReference type="ARBA" id="ARBA00022840"/>
    </source>
</evidence>
<sequence length="889" mass="95738">MRAFSLRGSRGRHALFSVRSIVGQMFILQVVLVSLLVVAAALALVLQSRQDKTDAAFDRSLGVAQTVANAPGTREALVAPDPTAVLQPRAEAIRKDAAVDFVVVMDPTGIRYTHPKPDRIGKRFVGTLEPARRGEVVRESIKGTIGPLHQVVVPVENADGDVIGLVSAGVTVDRINLMIADELPIVLASAAGVLALATGGAALVGRRLLRQTRGMGPREITRMYEHHDAVLHAVREGVLILDEHNRLLLANDEARRLLGLPPDAPGRPIDELGLDRATVELLSADREVTDEVHLTGGRLLAVNHRPMPRGEGPPSSVTTLRDTTEMRALSGRAEAVQRRLSLLYTASVRIGTTLEVARTAEELTEVAVPDFADFVTVDLAAPVLRGEVASGREAPMRRAATGGITDDHPLWAARQRVSLDPKSPQIRGLASGQAVAESDLAGTDWWRAGDEEHARRLLDYGIHSLIAAPLHARGMVLGVASFWRSRNPEPFDTEDLSLAEELAARTAVCVDNARRYTREHDMAATLQSSLLPRGVPEQNAVEAAYRYRPAQAIGGDFFDVIPLSGARVALVVGDVVGHGLHAAATMGRLRTAVHNFAALDLPPDELLGRLSELADRDDRDESDTDGLGSVTGATCLYAIYDPVEGHCTMARAGHLPPALVHPDGRVEFPELSAQPPLGVAAVPFETAELRLAEGSRLVLYTDGLVEAPDRDIDEGLELLRTALTGRPGDPEEMCDAVLGTMLPAQPRDDVALLIASTRVLPPDRVASWDVPVTPASVTTVRAEASRRLASWGLEGISFITELILTELITNAIRHASGPIRLRLLLDRALICEVSDSSSTSPHLRRAATTDEGGRGLFLVAQYAEHWGTRYTATGKIIWAEQRLPRGYPV</sequence>
<keyword evidence="9" id="KW-0067">ATP-binding</keyword>
<dbReference type="InterPro" id="IPR052016">
    <property type="entry name" value="Bact_Sigma-Reg"/>
</dbReference>
<dbReference type="Proteomes" id="UP001183246">
    <property type="component" value="Unassembled WGS sequence"/>
</dbReference>
<dbReference type="PROSITE" id="PS50112">
    <property type="entry name" value="PAS"/>
    <property type="match status" value="1"/>
</dbReference>
<evidence type="ECO:0000256" key="4">
    <source>
        <dbReference type="ARBA" id="ARBA00022679"/>
    </source>
</evidence>
<dbReference type="InterPro" id="IPR029151">
    <property type="entry name" value="Sensor-like_sf"/>
</dbReference>
<feature type="transmembrane region" description="Helical" evidence="13">
    <location>
        <begin position="183"/>
        <end position="205"/>
    </location>
</feature>
<dbReference type="CDD" id="cd16936">
    <property type="entry name" value="HATPase_RsbW-like"/>
    <property type="match status" value="1"/>
</dbReference>
<dbReference type="InterPro" id="IPR036457">
    <property type="entry name" value="PPM-type-like_dom_sf"/>
</dbReference>
<evidence type="ECO:0000256" key="6">
    <source>
        <dbReference type="ARBA" id="ARBA00022741"/>
    </source>
</evidence>
<organism evidence="15 16">
    <name type="scientific">Streptomyces litchfieldiae</name>
    <dbReference type="NCBI Taxonomy" id="3075543"/>
    <lineage>
        <taxon>Bacteria</taxon>
        <taxon>Bacillati</taxon>
        <taxon>Actinomycetota</taxon>
        <taxon>Actinomycetes</taxon>
        <taxon>Kitasatosporales</taxon>
        <taxon>Streptomycetaceae</taxon>
        <taxon>Streptomyces</taxon>
    </lineage>
</organism>